<dbReference type="GO" id="GO:0045944">
    <property type="term" value="P:positive regulation of transcription by RNA polymerase II"/>
    <property type="evidence" value="ECO:0007669"/>
    <property type="project" value="InterPro"/>
</dbReference>
<dbReference type="FunFam" id="3.40.1810.10:FF:000002">
    <property type="entry name" value="Serum response factor b"/>
    <property type="match status" value="1"/>
</dbReference>
<dbReference type="InterPro" id="IPR002100">
    <property type="entry name" value="TF_MADSbox"/>
</dbReference>
<dbReference type="GO" id="GO:0000981">
    <property type="term" value="F:DNA-binding transcription factor activity, RNA polymerase II-specific"/>
    <property type="evidence" value="ECO:0007669"/>
    <property type="project" value="InterPro"/>
</dbReference>
<reference evidence="8 9" key="1">
    <citation type="submission" date="2019-06" db="EMBL/GenBank/DDBJ databases">
        <title>Draft genome sequence of the filamentous fungus Phialemoniopsis curvata isolated from diesel fuel.</title>
        <authorList>
            <person name="Varaljay V.A."/>
            <person name="Lyon W.J."/>
            <person name="Crouch A.L."/>
            <person name="Drake C.E."/>
            <person name="Hollomon J.M."/>
            <person name="Nadeau L.J."/>
            <person name="Nunn H.S."/>
            <person name="Stevenson B.S."/>
            <person name="Bojanowski C.L."/>
            <person name="Crookes-Goodson W.J."/>
        </authorList>
    </citation>
    <scope>NUCLEOTIDE SEQUENCE [LARGE SCALE GENOMIC DNA]</scope>
    <source>
        <strain evidence="8 9">D216</strain>
    </source>
</reference>
<feature type="region of interest" description="Disordered" evidence="6">
    <location>
        <begin position="1"/>
        <end position="60"/>
    </location>
</feature>
<evidence type="ECO:0000313" key="9">
    <source>
        <dbReference type="Proteomes" id="UP000319257"/>
    </source>
</evidence>
<evidence type="ECO:0000313" key="8">
    <source>
        <dbReference type="EMBL" id="TPX13883.1"/>
    </source>
</evidence>
<feature type="region of interest" description="Disordered" evidence="6">
    <location>
        <begin position="137"/>
        <end position="221"/>
    </location>
</feature>
<dbReference type="Pfam" id="PF00319">
    <property type="entry name" value="SRF-TF"/>
    <property type="match status" value="1"/>
</dbReference>
<evidence type="ECO:0000256" key="1">
    <source>
        <dbReference type="ARBA" id="ARBA00004123"/>
    </source>
</evidence>
<keyword evidence="2" id="KW-0805">Transcription regulation</keyword>
<dbReference type="PRINTS" id="PR00404">
    <property type="entry name" value="MADSDOMAIN"/>
</dbReference>
<accession>A0A507B1Y0</accession>
<dbReference type="GeneID" id="41973030"/>
<dbReference type="GO" id="GO:0005634">
    <property type="term" value="C:nucleus"/>
    <property type="evidence" value="ECO:0007669"/>
    <property type="project" value="UniProtKB-SubCell"/>
</dbReference>
<name>A0A507B1Y0_9PEZI</name>
<feature type="compositionally biased region" description="Polar residues" evidence="6">
    <location>
        <begin position="148"/>
        <end position="172"/>
    </location>
</feature>
<evidence type="ECO:0000256" key="6">
    <source>
        <dbReference type="SAM" id="MobiDB-lite"/>
    </source>
</evidence>
<keyword evidence="5" id="KW-0539">Nucleus</keyword>
<dbReference type="PROSITE" id="PS50066">
    <property type="entry name" value="MADS_BOX_2"/>
    <property type="match status" value="1"/>
</dbReference>
<feature type="domain" description="MADS-box" evidence="7">
    <location>
        <begin position="56"/>
        <end position="116"/>
    </location>
</feature>
<dbReference type="Proteomes" id="UP000319257">
    <property type="component" value="Unassembled WGS sequence"/>
</dbReference>
<dbReference type="CDD" id="cd00266">
    <property type="entry name" value="MADS_SRF_like"/>
    <property type="match status" value="1"/>
</dbReference>
<dbReference type="InterPro" id="IPR050142">
    <property type="entry name" value="MADS-box/MEF2_TF"/>
</dbReference>
<evidence type="ECO:0000259" key="7">
    <source>
        <dbReference type="PROSITE" id="PS50066"/>
    </source>
</evidence>
<dbReference type="InterPro" id="IPR033897">
    <property type="entry name" value="SRF-like_MADS-box"/>
</dbReference>
<gene>
    <name evidence="8" type="ORF">E0L32_005583</name>
</gene>
<dbReference type="PANTHER" id="PTHR48019">
    <property type="entry name" value="SERUM RESPONSE FACTOR HOMOLOG"/>
    <property type="match status" value="1"/>
</dbReference>
<feature type="compositionally biased region" description="Polar residues" evidence="6">
    <location>
        <begin position="187"/>
        <end position="221"/>
    </location>
</feature>
<dbReference type="OrthoDB" id="2284405at2759"/>
<dbReference type="SMART" id="SM00432">
    <property type="entry name" value="MADS"/>
    <property type="match status" value="1"/>
</dbReference>
<keyword evidence="9" id="KW-1185">Reference proteome</keyword>
<dbReference type="RefSeq" id="XP_030995594.1">
    <property type="nucleotide sequence ID" value="XM_031140120.1"/>
</dbReference>
<dbReference type="InParanoid" id="A0A507B1Y0"/>
<dbReference type="EMBL" id="SKBQ01000030">
    <property type="protein sequence ID" value="TPX13883.1"/>
    <property type="molecule type" value="Genomic_DNA"/>
</dbReference>
<protein>
    <recommendedName>
        <fullName evidence="7">MADS-box domain-containing protein</fullName>
    </recommendedName>
</protein>
<evidence type="ECO:0000256" key="4">
    <source>
        <dbReference type="ARBA" id="ARBA00023163"/>
    </source>
</evidence>
<sequence length="221" mass="24228">MADITDQHDQTAATELDDSQSVGNGAGAGAAESRGIKRQRPSTADDDDDDDEKGGRERRKIEIKFISDKSRRHITFSKRKAGIMKKAYELSVLTGTQVLLLVVSETGLVYTFTTPKLQPLVTKAEGKNLIQACLNAPEPTPGNENGMDDQNQVDSPEETANSHLPQRNTAMAQNPHVPPPYMPNVTMDPQQALAYSNYVQQQRGAQYMPQSGLPQHTSHQS</sequence>
<evidence type="ECO:0000256" key="2">
    <source>
        <dbReference type="ARBA" id="ARBA00023015"/>
    </source>
</evidence>
<comment type="subcellular location">
    <subcellularLocation>
        <location evidence="1">Nucleus</location>
    </subcellularLocation>
</comment>
<dbReference type="InterPro" id="IPR036879">
    <property type="entry name" value="TF_MADSbox_sf"/>
</dbReference>
<evidence type="ECO:0000256" key="5">
    <source>
        <dbReference type="ARBA" id="ARBA00023242"/>
    </source>
</evidence>
<dbReference type="STRING" id="1093900.A0A507B1Y0"/>
<proteinExistence type="predicted"/>
<dbReference type="Gene3D" id="3.40.1810.10">
    <property type="entry name" value="Transcription factor, MADS-box"/>
    <property type="match status" value="1"/>
</dbReference>
<keyword evidence="4" id="KW-0804">Transcription</keyword>
<dbReference type="PROSITE" id="PS00350">
    <property type="entry name" value="MADS_BOX_1"/>
    <property type="match status" value="1"/>
</dbReference>
<evidence type="ECO:0000256" key="3">
    <source>
        <dbReference type="ARBA" id="ARBA00023125"/>
    </source>
</evidence>
<dbReference type="GO" id="GO:0000987">
    <property type="term" value="F:cis-regulatory region sequence-specific DNA binding"/>
    <property type="evidence" value="ECO:0007669"/>
    <property type="project" value="InterPro"/>
</dbReference>
<dbReference type="SUPFAM" id="SSF55455">
    <property type="entry name" value="SRF-like"/>
    <property type="match status" value="1"/>
</dbReference>
<organism evidence="8 9">
    <name type="scientific">Thyridium curvatum</name>
    <dbReference type="NCBI Taxonomy" id="1093900"/>
    <lineage>
        <taxon>Eukaryota</taxon>
        <taxon>Fungi</taxon>
        <taxon>Dikarya</taxon>
        <taxon>Ascomycota</taxon>
        <taxon>Pezizomycotina</taxon>
        <taxon>Sordariomycetes</taxon>
        <taxon>Sordariomycetidae</taxon>
        <taxon>Thyridiales</taxon>
        <taxon>Thyridiaceae</taxon>
        <taxon>Thyridium</taxon>
    </lineage>
</organism>
<dbReference type="GO" id="GO:0046983">
    <property type="term" value="F:protein dimerization activity"/>
    <property type="evidence" value="ECO:0007669"/>
    <property type="project" value="InterPro"/>
</dbReference>
<keyword evidence="3" id="KW-0238">DNA-binding</keyword>
<dbReference type="AlphaFoldDB" id="A0A507B1Y0"/>
<comment type="caution">
    <text evidence="8">The sequence shown here is derived from an EMBL/GenBank/DDBJ whole genome shotgun (WGS) entry which is preliminary data.</text>
</comment>